<dbReference type="InterPro" id="IPR027379">
    <property type="entry name" value="CLS_N"/>
</dbReference>
<comment type="subcellular location">
    <subcellularLocation>
        <location evidence="1">Cell membrane</location>
        <topology evidence="1">Multi-pass membrane protein</topology>
    </subcellularLocation>
</comment>
<proteinExistence type="predicted"/>
<feature type="domain" description="Cardiolipin synthase N-terminal" evidence="8">
    <location>
        <begin position="51"/>
        <end position="92"/>
    </location>
</feature>
<keyword evidence="10" id="KW-1185">Reference proteome</keyword>
<organism evidence="9 10">
    <name type="scientific">Myriangium duriaei CBS 260.36</name>
    <dbReference type="NCBI Taxonomy" id="1168546"/>
    <lineage>
        <taxon>Eukaryota</taxon>
        <taxon>Fungi</taxon>
        <taxon>Dikarya</taxon>
        <taxon>Ascomycota</taxon>
        <taxon>Pezizomycotina</taxon>
        <taxon>Dothideomycetes</taxon>
        <taxon>Dothideomycetidae</taxon>
        <taxon>Myriangiales</taxon>
        <taxon>Myriangiaceae</taxon>
        <taxon>Myriangium</taxon>
    </lineage>
</organism>
<comment type="caution">
    <text evidence="9">The sequence shown here is derived from an EMBL/GenBank/DDBJ whole genome shotgun (WGS) entry which is preliminary data.</text>
</comment>
<dbReference type="OrthoDB" id="5193244at2759"/>
<gene>
    <name evidence="9" type="ORF">K461DRAFT_37325</name>
</gene>
<keyword evidence="4 6" id="KW-1133">Transmembrane helix</keyword>
<evidence type="ECO:0000256" key="7">
    <source>
        <dbReference type="SAM" id="SignalP"/>
    </source>
</evidence>
<reference evidence="9" key="1">
    <citation type="journal article" date="2020" name="Stud. Mycol.">
        <title>101 Dothideomycetes genomes: a test case for predicting lifestyles and emergence of pathogens.</title>
        <authorList>
            <person name="Haridas S."/>
            <person name="Albert R."/>
            <person name="Binder M."/>
            <person name="Bloem J."/>
            <person name="Labutti K."/>
            <person name="Salamov A."/>
            <person name="Andreopoulos B."/>
            <person name="Baker S."/>
            <person name="Barry K."/>
            <person name="Bills G."/>
            <person name="Bluhm B."/>
            <person name="Cannon C."/>
            <person name="Castanera R."/>
            <person name="Culley D."/>
            <person name="Daum C."/>
            <person name="Ezra D."/>
            <person name="Gonzalez J."/>
            <person name="Henrissat B."/>
            <person name="Kuo A."/>
            <person name="Liang C."/>
            <person name="Lipzen A."/>
            <person name="Lutzoni F."/>
            <person name="Magnuson J."/>
            <person name="Mondo S."/>
            <person name="Nolan M."/>
            <person name="Ohm R."/>
            <person name="Pangilinan J."/>
            <person name="Park H.-J."/>
            <person name="Ramirez L."/>
            <person name="Alfaro M."/>
            <person name="Sun H."/>
            <person name="Tritt A."/>
            <person name="Yoshinaga Y."/>
            <person name="Zwiers L.-H."/>
            <person name="Turgeon B."/>
            <person name="Goodwin S."/>
            <person name="Spatafora J."/>
            <person name="Crous P."/>
            <person name="Grigoriev I."/>
        </authorList>
    </citation>
    <scope>NUCLEOTIDE SEQUENCE</scope>
    <source>
        <strain evidence="9">CBS 260.36</strain>
    </source>
</reference>
<feature type="transmembrane region" description="Helical" evidence="6">
    <location>
        <begin position="37"/>
        <end position="58"/>
    </location>
</feature>
<protein>
    <recommendedName>
        <fullName evidence="8">Cardiolipin synthase N-terminal domain-containing protein</fullName>
    </recommendedName>
</protein>
<keyword evidence="2" id="KW-1003">Cell membrane</keyword>
<evidence type="ECO:0000256" key="2">
    <source>
        <dbReference type="ARBA" id="ARBA00022475"/>
    </source>
</evidence>
<keyword evidence="5 6" id="KW-0472">Membrane</keyword>
<sequence length="104" mass="11485">MLSNYLLPLLLQLLFSSLAFAAPTSDGTVHAMSPASQWGTGGGIVGFIVLVLDIIVWIEVLKSNRPPLNKLLWCLLVFIFPLVGIIIYWLFSNRSAHNTYEPIG</sequence>
<dbReference type="Proteomes" id="UP000799439">
    <property type="component" value="Unassembled WGS sequence"/>
</dbReference>
<feature type="transmembrane region" description="Helical" evidence="6">
    <location>
        <begin position="70"/>
        <end position="91"/>
    </location>
</feature>
<name>A0A9P4IU03_9PEZI</name>
<dbReference type="Pfam" id="PF13396">
    <property type="entry name" value="PLDc_N"/>
    <property type="match status" value="1"/>
</dbReference>
<evidence type="ECO:0000256" key="1">
    <source>
        <dbReference type="ARBA" id="ARBA00004651"/>
    </source>
</evidence>
<evidence type="ECO:0000256" key="5">
    <source>
        <dbReference type="ARBA" id="ARBA00023136"/>
    </source>
</evidence>
<dbReference type="EMBL" id="ML996090">
    <property type="protein sequence ID" value="KAF2149962.1"/>
    <property type="molecule type" value="Genomic_DNA"/>
</dbReference>
<keyword evidence="3 6" id="KW-0812">Transmembrane</keyword>
<evidence type="ECO:0000256" key="4">
    <source>
        <dbReference type="ARBA" id="ARBA00022989"/>
    </source>
</evidence>
<keyword evidence="7" id="KW-0732">Signal</keyword>
<evidence type="ECO:0000259" key="8">
    <source>
        <dbReference type="Pfam" id="PF13396"/>
    </source>
</evidence>
<feature type="chain" id="PRO_5040483840" description="Cardiolipin synthase N-terminal domain-containing protein" evidence="7">
    <location>
        <begin position="22"/>
        <end position="104"/>
    </location>
</feature>
<evidence type="ECO:0000313" key="10">
    <source>
        <dbReference type="Proteomes" id="UP000799439"/>
    </source>
</evidence>
<feature type="signal peptide" evidence="7">
    <location>
        <begin position="1"/>
        <end position="21"/>
    </location>
</feature>
<dbReference type="GO" id="GO:0005886">
    <property type="term" value="C:plasma membrane"/>
    <property type="evidence" value="ECO:0007669"/>
    <property type="project" value="UniProtKB-SubCell"/>
</dbReference>
<accession>A0A9P4IU03</accession>
<evidence type="ECO:0000256" key="6">
    <source>
        <dbReference type="SAM" id="Phobius"/>
    </source>
</evidence>
<evidence type="ECO:0000313" key="9">
    <source>
        <dbReference type="EMBL" id="KAF2149962.1"/>
    </source>
</evidence>
<evidence type="ECO:0000256" key="3">
    <source>
        <dbReference type="ARBA" id="ARBA00022692"/>
    </source>
</evidence>
<dbReference type="AlphaFoldDB" id="A0A9P4IU03"/>